<feature type="domain" description="AAA+ ATPase" evidence="6">
    <location>
        <begin position="52"/>
        <end position="194"/>
    </location>
</feature>
<evidence type="ECO:0000256" key="2">
    <source>
        <dbReference type="ARBA" id="ARBA00022741"/>
    </source>
</evidence>
<evidence type="ECO:0000256" key="4">
    <source>
        <dbReference type="ARBA" id="ARBA00023117"/>
    </source>
</evidence>
<evidence type="ECO:0000256" key="3">
    <source>
        <dbReference type="ARBA" id="ARBA00022840"/>
    </source>
</evidence>
<evidence type="ECO:0000256" key="5">
    <source>
        <dbReference type="SAM" id="MobiDB-lite"/>
    </source>
</evidence>
<feature type="compositionally biased region" description="Basic residues" evidence="5">
    <location>
        <begin position="501"/>
        <end position="511"/>
    </location>
</feature>
<dbReference type="PANTHER" id="PTHR23069">
    <property type="entry name" value="AAA DOMAIN-CONTAINING"/>
    <property type="match status" value="1"/>
</dbReference>
<dbReference type="InterPro" id="IPR003960">
    <property type="entry name" value="ATPase_AAA_CS"/>
</dbReference>
<dbReference type="GO" id="GO:0005634">
    <property type="term" value="C:nucleus"/>
    <property type="evidence" value="ECO:0007669"/>
    <property type="project" value="TreeGrafter"/>
</dbReference>
<dbReference type="GO" id="GO:0006337">
    <property type="term" value="P:nucleosome disassembly"/>
    <property type="evidence" value="ECO:0007669"/>
    <property type="project" value="TreeGrafter"/>
</dbReference>
<dbReference type="InterPro" id="IPR045199">
    <property type="entry name" value="ATAD2-like"/>
</dbReference>
<sequence>MSKTSTKFSLRGKCTIDFSKVGGLNDQIRLLREIIVLPLIYADLYSHFNIKAPRGVLFYGPPGTGKTLVASALANELSKAGQGKVHFFHRKGADVMDKWIGEAERKLRELFDKAAKHRPCIIFFDELDGLAPPRSQENDQVHCSVVTTLLALMDDFSNTPGVVVIGATNRVDAIDSALRRPGRFDRELYFPVPCTSARKEILQVLIQSWTHKPSSDFLTYLAELTTGCTGADLQALCSEAFLCCVKRLYPNINSGSARNKIFIDKCHLKVQECDFLTARRNITPWIHRTPSKMKKLSHCIKPLLQRQLNWILLQLQMIWPHFTTPGYKFLIDAERYLGRLLLVGTSKQGLNMHLVPALLQALEHLPIQVVDANAMVEKIILIQHNSPSVLLLSRVNDWWNLVDEVCRNALMALLEDIHPTSPILLICTCDSNVPEILHNYFVNNSSIVIHIENPTKEERRDFFRPLFFGNNLLSVQKVLYDIHTNAVVKNIKKENENGRNTNKRRKRKRHINSTNRLRGGGRQRFYQKESLSRQTSDILSQKKHNSVNFGQDNLMKMNLSSKSSISMYCLHTTQKSDNFKSCNNDNVLNAERISAVFKDSYLLSSCSVSKHKLKENLLKNLNRNLTIQTRHSEPKLLYETKTTKLTKDQSVGTVSSFTTALSGLVDEYALEEKSRMCSQNTKNGDVERVHDKTVIKQKPLHSSTNYECNNFFGDSLTAETTVINNLYERVIEITTKDYSVNQLELLYDTISACIYINKNQFGNLLQKLNTTLSNFENNFL</sequence>
<dbReference type="InterPro" id="IPR041569">
    <property type="entry name" value="AAA_lid_3"/>
</dbReference>
<dbReference type="GO" id="GO:0042393">
    <property type="term" value="F:histone binding"/>
    <property type="evidence" value="ECO:0007669"/>
    <property type="project" value="TreeGrafter"/>
</dbReference>
<dbReference type="InterPro" id="IPR003593">
    <property type="entry name" value="AAA+_ATPase"/>
</dbReference>
<organism evidence="7 8">
    <name type="scientific">Ignelater luminosus</name>
    <name type="common">Cucubano</name>
    <name type="synonym">Pyrophorus luminosus</name>
    <dbReference type="NCBI Taxonomy" id="2038154"/>
    <lineage>
        <taxon>Eukaryota</taxon>
        <taxon>Metazoa</taxon>
        <taxon>Ecdysozoa</taxon>
        <taxon>Arthropoda</taxon>
        <taxon>Hexapoda</taxon>
        <taxon>Insecta</taxon>
        <taxon>Pterygota</taxon>
        <taxon>Neoptera</taxon>
        <taxon>Endopterygota</taxon>
        <taxon>Coleoptera</taxon>
        <taxon>Polyphaga</taxon>
        <taxon>Elateriformia</taxon>
        <taxon>Elateroidea</taxon>
        <taxon>Elateridae</taxon>
        <taxon>Agrypninae</taxon>
        <taxon>Pyrophorini</taxon>
        <taxon>Ignelater</taxon>
    </lineage>
</organism>
<evidence type="ECO:0000256" key="1">
    <source>
        <dbReference type="ARBA" id="ARBA00006914"/>
    </source>
</evidence>
<evidence type="ECO:0000313" key="7">
    <source>
        <dbReference type="EMBL" id="KAF2905664.1"/>
    </source>
</evidence>
<feature type="region of interest" description="Disordered" evidence="5">
    <location>
        <begin position="493"/>
        <end position="518"/>
    </location>
</feature>
<dbReference type="GO" id="GO:0016887">
    <property type="term" value="F:ATP hydrolysis activity"/>
    <property type="evidence" value="ECO:0007669"/>
    <property type="project" value="InterPro"/>
</dbReference>
<dbReference type="GO" id="GO:0045815">
    <property type="term" value="P:transcription initiation-coupled chromatin remodeling"/>
    <property type="evidence" value="ECO:0007669"/>
    <property type="project" value="TreeGrafter"/>
</dbReference>
<dbReference type="OrthoDB" id="5421at2759"/>
<name>A0A8K0DH34_IGNLU</name>
<dbReference type="FunFam" id="3.40.50.300:FF:000061">
    <property type="entry name" value="ATPase family, AAA domain-containing 2"/>
    <property type="match status" value="1"/>
</dbReference>
<dbReference type="AlphaFoldDB" id="A0A8K0DH34"/>
<dbReference type="GO" id="GO:0003682">
    <property type="term" value="F:chromatin binding"/>
    <property type="evidence" value="ECO:0007669"/>
    <property type="project" value="TreeGrafter"/>
</dbReference>
<comment type="caution">
    <text evidence="7">The sequence shown here is derived from an EMBL/GenBank/DDBJ whole genome shotgun (WGS) entry which is preliminary data.</text>
</comment>
<dbReference type="PANTHER" id="PTHR23069:SF0">
    <property type="entry name" value="TAT-BINDING HOMOLOG 7"/>
    <property type="match status" value="1"/>
</dbReference>
<dbReference type="EMBL" id="VTPC01000476">
    <property type="protein sequence ID" value="KAF2905664.1"/>
    <property type="molecule type" value="Genomic_DNA"/>
</dbReference>
<dbReference type="Pfam" id="PF00004">
    <property type="entry name" value="AAA"/>
    <property type="match status" value="1"/>
</dbReference>
<dbReference type="SUPFAM" id="SSF52540">
    <property type="entry name" value="P-loop containing nucleoside triphosphate hydrolases"/>
    <property type="match status" value="2"/>
</dbReference>
<keyword evidence="4" id="KW-0103">Bromodomain</keyword>
<dbReference type="GO" id="GO:0005524">
    <property type="term" value="F:ATP binding"/>
    <property type="evidence" value="ECO:0007669"/>
    <property type="project" value="UniProtKB-KW"/>
</dbReference>
<keyword evidence="8" id="KW-1185">Reference proteome</keyword>
<reference evidence="7" key="1">
    <citation type="submission" date="2019-08" db="EMBL/GenBank/DDBJ databases">
        <title>The genome of the North American firefly Photinus pyralis.</title>
        <authorList>
            <consortium name="Photinus pyralis genome working group"/>
            <person name="Fallon T.R."/>
            <person name="Sander Lower S.E."/>
            <person name="Weng J.-K."/>
        </authorList>
    </citation>
    <scope>NUCLEOTIDE SEQUENCE</scope>
    <source>
        <strain evidence="7">TRF0915ILg1</strain>
        <tissue evidence="7">Whole body</tissue>
    </source>
</reference>
<evidence type="ECO:0000259" key="6">
    <source>
        <dbReference type="SMART" id="SM00382"/>
    </source>
</evidence>
<dbReference type="SMART" id="SM00382">
    <property type="entry name" value="AAA"/>
    <property type="match status" value="1"/>
</dbReference>
<dbReference type="Gene3D" id="3.40.50.300">
    <property type="entry name" value="P-loop containing nucleotide triphosphate hydrolases"/>
    <property type="match status" value="1"/>
</dbReference>
<dbReference type="InterPro" id="IPR027417">
    <property type="entry name" value="P-loop_NTPase"/>
</dbReference>
<dbReference type="InterPro" id="IPR003959">
    <property type="entry name" value="ATPase_AAA_core"/>
</dbReference>
<accession>A0A8K0DH34</accession>
<comment type="similarity">
    <text evidence="1">Belongs to the AAA ATPase family.</text>
</comment>
<dbReference type="GO" id="GO:0006334">
    <property type="term" value="P:nucleosome assembly"/>
    <property type="evidence" value="ECO:0007669"/>
    <property type="project" value="TreeGrafter"/>
</dbReference>
<keyword evidence="3" id="KW-0067">ATP-binding</keyword>
<dbReference type="Pfam" id="PF17862">
    <property type="entry name" value="AAA_lid_3"/>
    <property type="match status" value="1"/>
</dbReference>
<proteinExistence type="inferred from homology"/>
<dbReference type="Proteomes" id="UP000801492">
    <property type="component" value="Unassembled WGS sequence"/>
</dbReference>
<gene>
    <name evidence="7" type="ORF">ILUMI_00516</name>
</gene>
<evidence type="ECO:0000313" key="8">
    <source>
        <dbReference type="Proteomes" id="UP000801492"/>
    </source>
</evidence>
<protein>
    <recommendedName>
        <fullName evidence="6">AAA+ ATPase domain-containing protein</fullName>
    </recommendedName>
</protein>
<keyword evidence="2" id="KW-0547">Nucleotide-binding</keyword>
<dbReference type="PROSITE" id="PS00674">
    <property type="entry name" value="AAA"/>
    <property type="match status" value="1"/>
</dbReference>
<dbReference type="Gene3D" id="1.10.8.60">
    <property type="match status" value="1"/>
</dbReference>